<gene>
    <name evidence="3" type="ORF">Ctob_002512</name>
</gene>
<dbReference type="Proteomes" id="UP000037460">
    <property type="component" value="Unassembled WGS sequence"/>
</dbReference>
<comment type="caution">
    <text evidence="3">The sequence shown here is derived from an EMBL/GenBank/DDBJ whole genome shotgun (WGS) entry which is preliminary data.</text>
</comment>
<dbReference type="InterPro" id="IPR051966">
    <property type="entry name" value="RPAP3"/>
</dbReference>
<sequence length="342" mass="39334">MSFQPNNAFEEKFRQFLQEPETQEAIRGDQEKEIKIMKKMDEFESLHELTGQREQLAVALQDLDAESQRLIYPILRLKMVQHILFAALKETRKNGTSFVQAVRQQSLLHMLERVRDELNNDPENAKRIEGEWFHNMRCGLEAEAAKMPPRQRQVLPATQMLPIIQSGVQLRINGNHKFKEKNYHAALTMYMQGCVGFEMYCATNDQDQTLLDDVHVQIRKNTAGAALKTRDYTLCIFSCDKVLELQPGDTKSLYRRALANWRLGEVEKASADLESILKARVNEYNEVAESATAKKAARKLLRQIEESEERAELVEIRMARALAFEIPKLGLYEKAPVPAQAE</sequence>
<keyword evidence="1" id="KW-0802">TPR repeat</keyword>
<proteinExistence type="predicted"/>
<dbReference type="OrthoDB" id="329548at2759"/>
<evidence type="ECO:0000256" key="1">
    <source>
        <dbReference type="ARBA" id="ARBA00022803"/>
    </source>
</evidence>
<dbReference type="Gene3D" id="1.25.40.10">
    <property type="entry name" value="Tetratricopeptide repeat domain"/>
    <property type="match status" value="1"/>
</dbReference>
<keyword evidence="2" id="KW-0175">Coiled coil</keyword>
<feature type="coiled-coil region" evidence="2">
    <location>
        <begin position="290"/>
        <end position="317"/>
    </location>
</feature>
<name>A0A0M0JAP7_9EUKA</name>
<dbReference type="PANTHER" id="PTHR46423">
    <property type="entry name" value="RNA POLYMERASE II-ASSOCIATED PROTEIN 3"/>
    <property type="match status" value="1"/>
</dbReference>
<organism evidence="3 4">
    <name type="scientific">Chrysochromulina tobinii</name>
    <dbReference type="NCBI Taxonomy" id="1460289"/>
    <lineage>
        <taxon>Eukaryota</taxon>
        <taxon>Haptista</taxon>
        <taxon>Haptophyta</taxon>
        <taxon>Prymnesiophyceae</taxon>
        <taxon>Prymnesiales</taxon>
        <taxon>Chrysochromulinaceae</taxon>
        <taxon>Chrysochromulina</taxon>
    </lineage>
</organism>
<reference evidence="4" key="1">
    <citation type="journal article" date="2015" name="PLoS Genet.">
        <title>Genome Sequence and Transcriptome Analyses of Chrysochromulina tobin: Metabolic Tools for Enhanced Algal Fitness in the Prominent Order Prymnesiales (Haptophyceae).</title>
        <authorList>
            <person name="Hovde B.T."/>
            <person name="Deodato C.R."/>
            <person name="Hunsperger H.M."/>
            <person name="Ryken S.A."/>
            <person name="Yost W."/>
            <person name="Jha R.K."/>
            <person name="Patterson J."/>
            <person name="Monnat R.J. Jr."/>
            <person name="Barlow S.B."/>
            <person name="Starkenburg S.R."/>
            <person name="Cattolico R.A."/>
        </authorList>
    </citation>
    <scope>NUCLEOTIDE SEQUENCE</scope>
    <source>
        <strain evidence="4">CCMP291</strain>
    </source>
</reference>
<evidence type="ECO:0000256" key="2">
    <source>
        <dbReference type="SAM" id="Coils"/>
    </source>
</evidence>
<dbReference type="GO" id="GO:0101031">
    <property type="term" value="C:protein folding chaperone complex"/>
    <property type="evidence" value="ECO:0007669"/>
    <property type="project" value="TreeGrafter"/>
</dbReference>
<dbReference type="EMBL" id="JWZX01003181">
    <property type="protein sequence ID" value="KOO23550.1"/>
    <property type="molecule type" value="Genomic_DNA"/>
</dbReference>
<dbReference type="InterPro" id="IPR011990">
    <property type="entry name" value="TPR-like_helical_dom_sf"/>
</dbReference>
<accession>A0A0M0JAP7</accession>
<dbReference type="PANTHER" id="PTHR46423:SF1">
    <property type="entry name" value="RNA POLYMERASE II-ASSOCIATED PROTEIN 3"/>
    <property type="match status" value="1"/>
</dbReference>
<evidence type="ECO:0000313" key="3">
    <source>
        <dbReference type="EMBL" id="KOO23550.1"/>
    </source>
</evidence>
<evidence type="ECO:0000313" key="4">
    <source>
        <dbReference type="Proteomes" id="UP000037460"/>
    </source>
</evidence>
<dbReference type="SUPFAM" id="SSF48452">
    <property type="entry name" value="TPR-like"/>
    <property type="match status" value="1"/>
</dbReference>
<protein>
    <submittedName>
        <fullName evidence="3">Tpr domain-containing protein</fullName>
    </submittedName>
</protein>
<keyword evidence="4" id="KW-1185">Reference proteome</keyword>
<dbReference type="AlphaFoldDB" id="A0A0M0JAP7"/>